<dbReference type="EMBL" id="JACCQK010000003">
    <property type="protein sequence ID" value="MBG0778316.1"/>
    <property type="molecule type" value="Genomic_DNA"/>
</dbReference>
<dbReference type="GO" id="GO:0005524">
    <property type="term" value="F:ATP binding"/>
    <property type="evidence" value="ECO:0007669"/>
    <property type="project" value="UniProtKB-KW"/>
</dbReference>
<dbReference type="PROSITE" id="PS50929">
    <property type="entry name" value="ABC_TM1F"/>
    <property type="match status" value="1"/>
</dbReference>
<keyword evidence="3" id="KW-0547">Nucleotide-binding</keyword>
<evidence type="ECO:0000256" key="3">
    <source>
        <dbReference type="ARBA" id="ARBA00022741"/>
    </source>
</evidence>
<dbReference type="InterPro" id="IPR003593">
    <property type="entry name" value="AAA+_ATPase"/>
</dbReference>
<evidence type="ECO:0000259" key="8">
    <source>
        <dbReference type="PROSITE" id="PS50893"/>
    </source>
</evidence>
<dbReference type="Proteomes" id="UP000706172">
    <property type="component" value="Unassembled WGS sequence"/>
</dbReference>
<keyword evidence="6 7" id="KW-0472">Membrane</keyword>
<dbReference type="PANTHER" id="PTHR24221:SF248">
    <property type="entry name" value="ABC TRANSPORTER TRANSMEMBRANE REGION"/>
    <property type="match status" value="1"/>
</dbReference>
<dbReference type="Gene3D" id="1.20.1560.10">
    <property type="entry name" value="ABC transporter type 1, transmembrane domain"/>
    <property type="match status" value="1"/>
</dbReference>
<dbReference type="PANTHER" id="PTHR24221">
    <property type="entry name" value="ATP-BINDING CASSETTE SUB-FAMILY B"/>
    <property type="match status" value="1"/>
</dbReference>
<dbReference type="SUPFAM" id="SSF52540">
    <property type="entry name" value="P-loop containing nucleoside triphosphate hydrolases"/>
    <property type="match status" value="1"/>
</dbReference>
<organism evidence="10 11">
    <name type="scientific">Desulfotignum balticum</name>
    <dbReference type="NCBI Taxonomy" id="115781"/>
    <lineage>
        <taxon>Bacteria</taxon>
        <taxon>Pseudomonadati</taxon>
        <taxon>Thermodesulfobacteriota</taxon>
        <taxon>Desulfobacteria</taxon>
        <taxon>Desulfobacterales</taxon>
        <taxon>Desulfobacteraceae</taxon>
        <taxon>Desulfotignum</taxon>
    </lineage>
</organism>
<dbReference type="InterPro" id="IPR027417">
    <property type="entry name" value="P-loop_NTPase"/>
</dbReference>
<dbReference type="InterPro" id="IPR036640">
    <property type="entry name" value="ABC1_TM_sf"/>
</dbReference>
<evidence type="ECO:0000313" key="11">
    <source>
        <dbReference type="Proteomes" id="UP000706172"/>
    </source>
</evidence>
<sequence>MTLFLSQWKKYLTFAALLSSFVNILQLTFPFYMFTIYRNIIISYSPSSLANITAAAGIAVLALLFFSYLRARLLAAAGRDLHRTLQKTVYAGMVKAMVLQPEKAYRGGISDLDTLQNFCSSPGIYALFDVMWAPFYLALIYLFHPVLGLIATLGALVMAGLSLLQEMLIRKDMNQANRLNMVNQRFVDSFLRNVDVINGMGMAPAVTDRFIHNNDKVMAGQTRSSYVAGTIQAAIKPAQIVIQVLIYCFGAYYAMTQGFDVGLMVAGSIIMGRGLAPLMQLMGSWRMARHAWEAFNRIRNVTRAGGQEMTPPMPLPVPAGRIQADGASFVMNGQVLLSQVSFDLSPGQFLGIIGPSGAGKTTLCRLLLGIWPSFGGKVYLDGRDVFATDKQQIGHVIGYLPQEVELFPGTVAENIARLEIPDRRALEKVMDLARCRDLVESLPDGLDTHLGGMADMQLSGGQKQKIGLARALYRNPVFLVLDEPSSSLDEASETQLMDTLTQIKAAGKTTCVMVAHNPALLTSMDRILVLKDGQMAMFGPKDTVFARLSDGRAQ</sequence>
<evidence type="ECO:0000256" key="5">
    <source>
        <dbReference type="ARBA" id="ARBA00022989"/>
    </source>
</evidence>
<comment type="caution">
    <text evidence="10">The sequence shown here is derived from an EMBL/GenBank/DDBJ whole genome shotgun (WGS) entry which is preliminary data.</text>
</comment>
<dbReference type="Pfam" id="PF00005">
    <property type="entry name" value="ABC_tran"/>
    <property type="match status" value="1"/>
</dbReference>
<evidence type="ECO:0000256" key="2">
    <source>
        <dbReference type="ARBA" id="ARBA00022692"/>
    </source>
</evidence>
<dbReference type="GO" id="GO:0034040">
    <property type="term" value="F:ATPase-coupled lipid transmembrane transporter activity"/>
    <property type="evidence" value="ECO:0007669"/>
    <property type="project" value="TreeGrafter"/>
</dbReference>
<dbReference type="Pfam" id="PF00664">
    <property type="entry name" value="ABC_membrane"/>
    <property type="match status" value="1"/>
</dbReference>
<reference evidence="10" key="1">
    <citation type="submission" date="2020-07" db="EMBL/GenBank/DDBJ databases">
        <title>Severe corrosion of carbon steel in oil field produced water can be linked to methanogenic archaea containing a special type of NiFe hydrogenase.</title>
        <authorList>
            <person name="Lahme S."/>
            <person name="Mand J."/>
            <person name="Longwell J."/>
            <person name="Smith R."/>
            <person name="Enning D."/>
        </authorList>
    </citation>
    <scope>NUCLEOTIDE SEQUENCE</scope>
    <source>
        <strain evidence="10">MIC098Bin6</strain>
    </source>
</reference>
<evidence type="ECO:0000313" key="10">
    <source>
        <dbReference type="EMBL" id="MBG0778316.1"/>
    </source>
</evidence>
<feature type="transmembrane region" description="Helical" evidence="7">
    <location>
        <begin position="12"/>
        <end position="37"/>
    </location>
</feature>
<dbReference type="SUPFAM" id="SSF90123">
    <property type="entry name" value="ABC transporter transmembrane region"/>
    <property type="match status" value="1"/>
</dbReference>
<dbReference type="GO" id="GO:0005886">
    <property type="term" value="C:plasma membrane"/>
    <property type="evidence" value="ECO:0007669"/>
    <property type="project" value="UniProtKB-SubCell"/>
</dbReference>
<feature type="transmembrane region" description="Helical" evidence="7">
    <location>
        <begin position="49"/>
        <end position="69"/>
    </location>
</feature>
<dbReference type="InterPro" id="IPR017871">
    <property type="entry name" value="ABC_transporter-like_CS"/>
</dbReference>
<feature type="domain" description="ABC transmembrane type-1" evidence="9">
    <location>
        <begin position="14"/>
        <end position="290"/>
    </location>
</feature>
<dbReference type="GO" id="GO:0140359">
    <property type="term" value="F:ABC-type transporter activity"/>
    <property type="evidence" value="ECO:0007669"/>
    <property type="project" value="InterPro"/>
</dbReference>
<dbReference type="SMART" id="SM00382">
    <property type="entry name" value="AAA"/>
    <property type="match status" value="1"/>
</dbReference>
<protein>
    <submittedName>
        <fullName evidence="10">ATP-binding cassette domain-containing protein</fullName>
    </submittedName>
</protein>
<dbReference type="AlphaFoldDB" id="A0A931CTC5"/>
<dbReference type="InterPro" id="IPR003439">
    <property type="entry name" value="ABC_transporter-like_ATP-bd"/>
</dbReference>
<evidence type="ECO:0000256" key="6">
    <source>
        <dbReference type="ARBA" id="ARBA00023136"/>
    </source>
</evidence>
<dbReference type="InterPro" id="IPR039421">
    <property type="entry name" value="Type_1_exporter"/>
</dbReference>
<accession>A0A931CTC5</accession>
<proteinExistence type="predicted"/>
<name>A0A931CTC5_9BACT</name>
<dbReference type="GO" id="GO:0016887">
    <property type="term" value="F:ATP hydrolysis activity"/>
    <property type="evidence" value="ECO:0007669"/>
    <property type="project" value="InterPro"/>
</dbReference>
<comment type="subcellular location">
    <subcellularLocation>
        <location evidence="1">Cell membrane</location>
        <topology evidence="1">Multi-pass membrane protein</topology>
    </subcellularLocation>
</comment>
<dbReference type="PROSITE" id="PS00211">
    <property type="entry name" value="ABC_TRANSPORTER_1"/>
    <property type="match status" value="1"/>
</dbReference>
<keyword evidence="5 7" id="KW-1133">Transmembrane helix</keyword>
<evidence type="ECO:0000256" key="7">
    <source>
        <dbReference type="SAM" id="Phobius"/>
    </source>
</evidence>
<evidence type="ECO:0000256" key="4">
    <source>
        <dbReference type="ARBA" id="ARBA00022840"/>
    </source>
</evidence>
<gene>
    <name evidence="10" type="ORF">H0S81_00065</name>
</gene>
<evidence type="ECO:0000256" key="1">
    <source>
        <dbReference type="ARBA" id="ARBA00004651"/>
    </source>
</evidence>
<dbReference type="PROSITE" id="PS50893">
    <property type="entry name" value="ABC_TRANSPORTER_2"/>
    <property type="match status" value="1"/>
</dbReference>
<keyword evidence="4 10" id="KW-0067">ATP-binding</keyword>
<dbReference type="InterPro" id="IPR011527">
    <property type="entry name" value="ABC1_TM_dom"/>
</dbReference>
<feature type="domain" description="ABC transporter" evidence="8">
    <location>
        <begin position="322"/>
        <end position="554"/>
    </location>
</feature>
<keyword evidence="2 7" id="KW-0812">Transmembrane</keyword>
<dbReference type="Gene3D" id="3.40.50.300">
    <property type="entry name" value="P-loop containing nucleotide triphosphate hydrolases"/>
    <property type="match status" value="1"/>
</dbReference>
<evidence type="ECO:0000259" key="9">
    <source>
        <dbReference type="PROSITE" id="PS50929"/>
    </source>
</evidence>